<dbReference type="InterPro" id="IPR001478">
    <property type="entry name" value="PDZ"/>
</dbReference>
<accession>A0ABT4M955</accession>
<dbReference type="PANTHER" id="PTHR43343:SF3">
    <property type="entry name" value="PROTEASE DO-LIKE 8, CHLOROPLASTIC"/>
    <property type="match status" value="1"/>
</dbReference>
<evidence type="ECO:0000256" key="1">
    <source>
        <dbReference type="ARBA" id="ARBA00022670"/>
    </source>
</evidence>
<dbReference type="SUPFAM" id="SSF50156">
    <property type="entry name" value="PDZ domain-like"/>
    <property type="match status" value="1"/>
</dbReference>
<dbReference type="SMART" id="SM00228">
    <property type="entry name" value="PDZ"/>
    <property type="match status" value="1"/>
</dbReference>
<sequence length="369" mass="37040">MRSGGRAVVLTLVAAGIWLFATPPLDPGTADFTAAPAPVPPVAQVVEPPPLTLDELSARVDPAVVTLSAFAGLSGVAGTGFVVAPDGIVLTNFHVVEFATEISAVNMGNGLIYDATVLGYDKSRDVAVVQLITAADLPVVELAPDSLPDVGDAVTAIGNASGAGVLVPAPGSVTALDQQVRTRSSVDGSRNTLDKMIRVDADVRAGDSGGPLFDAWGRVVGVNTAGLSDDARNGTEFAPPQAPEAYAVPIGEAVAVLDQVLVGQSSGTVHVGPTPYFGVSVRDVSVFENKPAMGAAVVSVNSDSPAEILGLSAGDIIVSLDGADVQSSSDLSEALVGRIPGDSAVVEWVDDAGVTSSGTVTLAQGTPTA</sequence>
<organism evidence="4 5">
    <name type="scientific">Rhodococcus ruber</name>
    <dbReference type="NCBI Taxonomy" id="1830"/>
    <lineage>
        <taxon>Bacteria</taxon>
        <taxon>Bacillati</taxon>
        <taxon>Actinomycetota</taxon>
        <taxon>Actinomycetes</taxon>
        <taxon>Mycobacteriales</taxon>
        <taxon>Nocardiaceae</taxon>
        <taxon>Rhodococcus</taxon>
    </lineage>
</organism>
<dbReference type="PROSITE" id="PS50106">
    <property type="entry name" value="PDZ"/>
    <property type="match status" value="1"/>
</dbReference>
<reference evidence="4" key="1">
    <citation type="submission" date="2022-12" db="EMBL/GenBank/DDBJ databases">
        <authorList>
            <person name="Krivoruchko A.V."/>
            <person name="Elkin A."/>
        </authorList>
    </citation>
    <scope>NUCLEOTIDE SEQUENCE</scope>
    <source>
        <strain evidence="4">IEGM 1391</strain>
    </source>
</reference>
<dbReference type="Gene3D" id="2.30.42.10">
    <property type="match status" value="1"/>
</dbReference>
<evidence type="ECO:0000313" key="4">
    <source>
        <dbReference type="EMBL" id="MCZ4517497.1"/>
    </source>
</evidence>
<dbReference type="PRINTS" id="PR00834">
    <property type="entry name" value="PROTEASES2C"/>
</dbReference>
<feature type="domain" description="PDZ" evidence="3">
    <location>
        <begin position="259"/>
        <end position="329"/>
    </location>
</feature>
<evidence type="ECO:0000256" key="2">
    <source>
        <dbReference type="ARBA" id="ARBA00022801"/>
    </source>
</evidence>
<dbReference type="PANTHER" id="PTHR43343">
    <property type="entry name" value="PEPTIDASE S12"/>
    <property type="match status" value="1"/>
</dbReference>
<name>A0ABT4M955_9NOCA</name>
<dbReference type="SUPFAM" id="SSF50494">
    <property type="entry name" value="Trypsin-like serine proteases"/>
    <property type="match status" value="1"/>
</dbReference>
<dbReference type="InterPro" id="IPR009003">
    <property type="entry name" value="Peptidase_S1_PA"/>
</dbReference>
<dbReference type="InterPro" id="IPR036034">
    <property type="entry name" value="PDZ_sf"/>
</dbReference>
<dbReference type="InterPro" id="IPR051201">
    <property type="entry name" value="Chloro_Bact_Ser_Proteases"/>
</dbReference>
<keyword evidence="2" id="KW-0378">Hydrolase</keyword>
<dbReference type="Gene3D" id="2.40.10.120">
    <property type="match status" value="1"/>
</dbReference>
<dbReference type="InterPro" id="IPR001940">
    <property type="entry name" value="Peptidase_S1C"/>
</dbReference>
<comment type="caution">
    <text evidence="4">The sequence shown here is derived from an EMBL/GenBank/DDBJ whole genome shotgun (WGS) entry which is preliminary data.</text>
</comment>
<protein>
    <submittedName>
        <fullName evidence="4">Trypsin-like peptidase domain-containing protein</fullName>
    </submittedName>
</protein>
<dbReference type="Pfam" id="PF13365">
    <property type="entry name" value="Trypsin_2"/>
    <property type="match status" value="1"/>
</dbReference>
<keyword evidence="1" id="KW-0645">Protease</keyword>
<gene>
    <name evidence="4" type="ORF">O4220_03145</name>
</gene>
<dbReference type="Pfam" id="PF13180">
    <property type="entry name" value="PDZ_2"/>
    <property type="match status" value="1"/>
</dbReference>
<dbReference type="RefSeq" id="WP_269602105.1">
    <property type="nucleotide sequence ID" value="NZ_JAPWIJ010000001.1"/>
</dbReference>
<proteinExistence type="predicted"/>
<evidence type="ECO:0000313" key="5">
    <source>
        <dbReference type="Proteomes" id="UP001081071"/>
    </source>
</evidence>
<keyword evidence="5" id="KW-1185">Reference proteome</keyword>
<evidence type="ECO:0000259" key="3">
    <source>
        <dbReference type="PROSITE" id="PS50106"/>
    </source>
</evidence>
<dbReference type="EMBL" id="JAPWIJ010000001">
    <property type="protein sequence ID" value="MCZ4517497.1"/>
    <property type="molecule type" value="Genomic_DNA"/>
</dbReference>
<dbReference type="Proteomes" id="UP001081071">
    <property type="component" value="Unassembled WGS sequence"/>
</dbReference>